<evidence type="ECO:0000256" key="1">
    <source>
        <dbReference type="ARBA" id="ARBA00004286"/>
    </source>
</evidence>
<dbReference type="PROSITE" id="PS50280">
    <property type="entry name" value="SET"/>
    <property type="match status" value="1"/>
</dbReference>
<keyword evidence="7" id="KW-0862">Zinc</keyword>
<dbReference type="GO" id="GO:0042054">
    <property type="term" value="F:histone methyltransferase activity"/>
    <property type="evidence" value="ECO:0007669"/>
    <property type="project" value="InterPro"/>
</dbReference>
<dbReference type="GeneID" id="9798866"/>
<feature type="compositionally biased region" description="Polar residues" evidence="8">
    <location>
        <begin position="61"/>
        <end position="72"/>
    </location>
</feature>
<evidence type="ECO:0000256" key="8">
    <source>
        <dbReference type="SAM" id="MobiDB-lite"/>
    </source>
</evidence>
<dbReference type="SUPFAM" id="SSF82199">
    <property type="entry name" value="SET domain"/>
    <property type="match status" value="1"/>
</dbReference>
<dbReference type="InterPro" id="IPR001214">
    <property type="entry name" value="SET_dom"/>
</dbReference>
<reference evidence="11 12" key="1">
    <citation type="submission" date="2019-12" db="EMBL/GenBank/DDBJ databases">
        <title>Chromosome-level assembly of the Caenorhabditis remanei genome.</title>
        <authorList>
            <person name="Teterina A.A."/>
            <person name="Willis J.H."/>
            <person name="Phillips P.C."/>
        </authorList>
    </citation>
    <scope>NUCLEOTIDE SEQUENCE [LARGE SCALE GENOMIC DNA]</scope>
    <source>
        <strain evidence="11 12">PX506</strain>
        <tissue evidence="11">Whole organism</tissue>
    </source>
</reference>
<dbReference type="CTD" id="9798866"/>
<evidence type="ECO:0000256" key="2">
    <source>
        <dbReference type="ARBA" id="ARBA00022454"/>
    </source>
</evidence>
<gene>
    <name evidence="11" type="ORF">GCK72_004467</name>
</gene>
<dbReference type="PANTHER" id="PTHR46223:SF3">
    <property type="entry name" value="HISTONE-LYSINE N-METHYLTRANSFERASE SET-23"/>
    <property type="match status" value="1"/>
</dbReference>
<dbReference type="InterPro" id="IPR050973">
    <property type="entry name" value="H3K9_Histone-Lys_N-MTase"/>
</dbReference>
<dbReference type="Pfam" id="PF00856">
    <property type="entry name" value="SET"/>
    <property type="match status" value="1"/>
</dbReference>
<dbReference type="GO" id="GO:0008270">
    <property type="term" value="F:zinc ion binding"/>
    <property type="evidence" value="ECO:0007669"/>
    <property type="project" value="InterPro"/>
</dbReference>
<evidence type="ECO:0000256" key="5">
    <source>
        <dbReference type="ARBA" id="ARBA00022691"/>
    </source>
</evidence>
<feature type="compositionally biased region" description="Polar residues" evidence="8">
    <location>
        <begin position="1"/>
        <end position="11"/>
    </location>
</feature>
<dbReference type="Proteomes" id="UP000483820">
    <property type="component" value="Chromosome II"/>
</dbReference>
<dbReference type="SMART" id="SM00317">
    <property type="entry name" value="SET"/>
    <property type="match status" value="1"/>
</dbReference>
<evidence type="ECO:0008006" key="13">
    <source>
        <dbReference type="Google" id="ProtNLM"/>
    </source>
</evidence>
<feature type="region of interest" description="Disordered" evidence="8">
    <location>
        <begin position="1"/>
        <end position="76"/>
    </location>
</feature>
<evidence type="ECO:0000256" key="6">
    <source>
        <dbReference type="ARBA" id="ARBA00022723"/>
    </source>
</evidence>
<evidence type="ECO:0000259" key="10">
    <source>
        <dbReference type="PROSITE" id="PS50867"/>
    </source>
</evidence>
<keyword evidence="3" id="KW-0489">Methyltransferase</keyword>
<accession>A0A6A5HBX4</accession>
<dbReference type="InterPro" id="IPR046341">
    <property type="entry name" value="SET_dom_sf"/>
</dbReference>
<comment type="caution">
    <text evidence="11">The sequence shown here is derived from an EMBL/GenBank/DDBJ whole genome shotgun (WGS) entry which is preliminary data.</text>
</comment>
<dbReference type="GO" id="GO:0005634">
    <property type="term" value="C:nucleus"/>
    <property type="evidence" value="ECO:0007669"/>
    <property type="project" value="InterPro"/>
</dbReference>
<keyword evidence="2" id="KW-0158">Chromosome</keyword>
<dbReference type="KEGG" id="crq:GCK72_004467"/>
<sequence length="606" mass="67085">MSSSSNSNGQLVNALDARAQRYHNRALGQVLPNTHTGKRTHSKNQGNDQENQEPRQKRSTPDASQPGPSNRGTPEAPIVAADFTRAVIIVSADQKFKQEVESDRVQVIERFEAQIPQDCQEEGSWSRQGAEYPGIPSRKLCKVDIEANGVVGEGVVQAAYEIHNTPSQALVLHQGRTCLTMSSAHTAEFSSAIRDRLVLKNRFLDTMKRAIGRDLVNREKYLNKEILENPDHPFWMYQDLSFFHSKAAGYQILYMCLKNQIVAPPRFSYTPVNMFTKSAYNVWKNNAANKRFDELKKVSIRGSKKATVCENPSGCVCNQRFAALYDDKATQFLYKADGLLNLKDYNPAVSRLVMECSDACGCSINCPNRQLQRGRNKALVVYHEDELRGFGLRAAEPIKKGELITHYAGVIHTISKEDHKNRQISYDAELTMFSKRLVIASDTVGNVARFLGHACSPSAVFMETYSRKSEMNIVVPQIGVYALKDIKIGEAVSISYWKKDDLREKKGVKQVKCGCKVGCKSWIKSVSTVNSSIAPTRFFILYPVNPAPATPIVVPRTAAPAVVARPATAVPPPMSIPADAATRGAARPPVSPIRTPPTPPAAPIIR</sequence>
<organism evidence="11 12">
    <name type="scientific">Caenorhabditis remanei</name>
    <name type="common">Caenorhabditis vulgaris</name>
    <dbReference type="NCBI Taxonomy" id="31234"/>
    <lineage>
        <taxon>Eukaryota</taxon>
        <taxon>Metazoa</taxon>
        <taxon>Ecdysozoa</taxon>
        <taxon>Nematoda</taxon>
        <taxon>Chromadorea</taxon>
        <taxon>Rhabditida</taxon>
        <taxon>Rhabditina</taxon>
        <taxon>Rhabditomorpha</taxon>
        <taxon>Rhabditoidea</taxon>
        <taxon>Rhabditidae</taxon>
        <taxon>Peloderinae</taxon>
        <taxon>Caenorhabditis</taxon>
    </lineage>
</organism>
<dbReference type="PROSITE" id="PS50867">
    <property type="entry name" value="PRE_SET"/>
    <property type="match status" value="1"/>
</dbReference>
<evidence type="ECO:0000256" key="4">
    <source>
        <dbReference type="ARBA" id="ARBA00022679"/>
    </source>
</evidence>
<feature type="compositionally biased region" description="Pro residues" evidence="8">
    <location>
        <begin position="589"/>
        <end position="606"/>
    </location>
</feature>
<dbReference type="PANTHER" id="PTHR46223">
    <property type="entry name" value="HISTONE-LYSINE N-METHYLTRANSFERASE SUV39H"/>
    <property type="match status" value="1"/>
</dbReference>
<dbReference type="Pfam" id="PF05033">
    <property type="entry name" value="Pre-SET"/>
    <property type="match status" value="1"/>
</dbReference>
<evidence type="ECO:0000259" key="9">
    <source>
        <dbReference type="PROSITE" id="PS50280"/>
    </source>
</evidence>
<evidence type="ECO:0000256" key="7">
    <source>
        <dbReference type="ARBA" id="ARBA00022833"/>
    </source>
</evidence>
<keyword evidence="6" id="KW-0479">Metal-binding</keyword>
<evidence type="ECO:0000313" key="11">
    <source>
        <dbReference type="EMBL" id="KAF1764519.1"/>
    </source>
</evidence>
<dbReference type="GO" id="GO:0032259">
    <property type="term" value="P:methylation"/>
    <property type="evidence" value="ECO:0007669"/>
    <property type="project" value="UniProtKB-KW"/>
</dbReference>
<evidence type="ECO:0000313" key="12">
    <source>
        <dbReference type="Proteomes" id="UP000483820"/>
    </source>
</evidence>
<dbReference type="GO" id="GO:0005694">
    <property type="term" value="C:chromosome"/>
    <property type="evidence" value="ECO:0007669"/>
    <property type="project" value="UniProtKB-SubCell"/>
</dbReference>
<proteinExistence type="predicted"/>
<keyword evidence="4" id="KW-0808">Transferase</keyword>
<dbReference type="AlphaFoldDB" id="A0A6A5HBX4"/>
<name>A0A6A5HBX4_CAERE</name>
<dbReference type="RefSeq" id="XP_003101082.2">
    <property type="nucleotide sequence ID" value="XM_003101034.2"/>
</dbReference>
<comment type="subcellular location">
    <subcellularLocation>
        <location evidence="1">Chromosome</location>
    </subcellularLocation>
</comment>
<dbReference type="Gene3D" id="2.170.270.10">
    <property type="entry name" value="SET domain"/>
    <property type="match status" value="1"/>
</dbReference>
<dbReference type="InterPro" id="IPR007728">
    <property type="entry name" value="Pre-SET_dom"/>
</dbReference>
<protein>
    <recommendedName>
        <fullName evidence="13">SET domain-containing protein</fullName>
    </recommendedName>
</protein>
<keyword evidence="5" id="KW-0949">S-adenosyl-L-methionine</keyword>
<dbReference type="EMBL" id="WUAV01000002">
    <property type="protein sequence ID" value="KAF1764519.1"/>
    <property type="molecule type" value="Genomic_DNA"/>
</dbReference>
<evidence type="ECO:0000256" key="3">
    <source>
        <dbReference type="ARBA" id="ARBA00022603"/>
    </source>
</evidence>
<feature type="domain" description="Pre-SET" evidence="10">
    <location>
        <begin position="301"/>
        <end position="374"/>
    </location>
</feature>
<feature type="region of interest" description="Disordered" evidence="8">
    <location>
        <begin position="575"/>
        <end position="606"/>
    </location>
</feature>
<feature type="domain" description="SET" evidence="9">
    <location>
        <begin position="376"/>
        <end position="497"/>
    </location>
</feature>